<reference evidence="4" key="1">
    <citation type="submission" date="2021-11" db="EMBL/GenBank/DDBJ databases">
        <authorList>
            <consortium name="Genoscope - CEA"/>
            <person name="William W."/>
        </authorList>
    </citation>
    <scope>NUCLEOTIDE SEQUENCE</scope>
</reference>
<feature type="domain" description="Tyrosine-protein kinase ephrin type A/B receptor-like" evidence="3">
    <location>
        <begin position="56"/>
        <end position="102"/>
    </location>
</feature>
<evidence type="ECO:0000313" key="5">
    <source>
        <dbReference type="Proteomes" id="UP000789595"/>
    </source>
</evidence>
<dbReference type="InterPro" id="IPR011641">
    <property type="entry name" value="Tyr-kin_ephrin_A/B_rcpt-like"/>
</dbReference>
<dbReference type="SUPFAM" id="SSF57184">
    <property type="entry name" value="Growth factor receptor domain"/>
    <property type="match status" value="1"/>
</dbReference>
<dbReference type="OrthoDB" id="194568at2759"/>
<sequence length="271" mass="29375">MGGAWRGRRRKAALLLVAGRAWAASRERCDYTTPAGVDCTTCPRGRFRPIEYGAELGTARRECKECPRGRYELEAGAVGECSGKCPLGKYSDTLGARTEDDCKYCPPGTYGSTEALGNRACTAECPAGRYSLEPGLYAATQCKPCPPGLRTGQCEDPHITRKGFFDSTSGEINENAHAYIIDNEAVARPGDRSPFDFGPKDTPSGTFWVGAGGFVGGKQAEGRPNPDREQRFDPIHKTWNPALENTAGRTNRVFDNEAGADSDTRGNYEGW</sequence>
<accession>A0A8J2SR71</accession>
<feature type="region of interest" description="Disordered" evidence="1">
    <location>
        <begin position="215"/>
        <end position="271"/>
    </location>
</feature>
<dbReference type="EMBL" id="CAKKNE010000005">
    <property type="protein sequence ID" value="CAH0378312.1"/>
    <property type="molecule type" value="Genomic_DNA"/>
</dbReference>
<dbReference type="PANTHER" id="PTHR46967">
    <property type="entry name" value="INSULIN-LIKE GROWTH FACTOR BINDING PROTEIN,N-TERMINAL"/>
    <property type="match status" value="1"/>
</dbReference>
<gene>
    <name evidence="4" type="ORF">PECAL_5P28230</name>
</gene>
<evidence type="ECO:0000256" key="2">
    <source>
        <dbReference type="SAM" id="SignalP"/>
    </source>
</evidence>
<evidence type="ECO:0000256" key="1">
    <source>
        <dbReference type="SAM" id="MobiDB-lite"/>
    </source>
</evidence>
<name>A0A8J2SR71_9STRA</name>
<keyword evidence="2" id="KW-0732">Signal</keyword>
<dbReference type="Gene3D" id="2.10.50.10">
    <property type="entry name" value="Tumor Necrosis Factor Receptor, subunit A, domain 2"/>
    <property type="match status" value="2"/>
</dbReference>
<proteinExistence type="predicted"/>
<dbReference type="Pfam" id="PF07699">
    <property type="entry name" value="Ephrin_rec_like"/>
    <property type="match status" value="1"/>
</dbReference>
<feature type="compositionally biased region" description="Basic and acidic residues" evidence="1">
    <location>
        <begin position="262"/>
        <end position="271"/>
    </location>
</feature>
<protein>
    <recommendedName>
        <fullName evidence="3">Tyrosine-protein kinase ephrin type A/B receptor-like domain-containing protein</fullName>
    </recommendedName>
</protein>
<dbReference type="SMART" id="SM01411">
    <property type="entry name" value="Ephrin_rec_like"/>
    <property type="match status" value="2"/>
</dbReference>
<feature type="chain" id="PRO_5035314604" description="Tyrosine-protein kinase ephrin type A/B receptor-like domain-containing protein" evidence="2">
    <location>
        <begin position="24"/>
        <end position="271"/>
    </location>
</feature>
<comment type="caution">
    <text evidence="4">The sequence shown here is derived from an EMBL/GenBank/DDBJ whole genome shotgun (WGS) entry which is preliminary data.</text>
</comment>
<dbReference type="Proteomes" id="UP000789595">
    <property type="component" value="Unassembled WGS sequence"/>
</dbReference>
<keyword evidence="5" id="KW-1185">Reference proteome</keyword>
<feature type="compositionally biased region" description="Basic and acidic residues" evidence="1">
    <location>
        <begin position="220"/>
        <end position="236"/>
    </location>
</feature>
<feature type="signal peptide" evidence="2">
    <location>
        <begin position="1"/>
        <end position="23"/>
    </location>
</feature>
<dbReference type="PANTHER" id="PTHR46967:SF2">
    <property type="entry name" value="SUSHI, VON WILLEBRAND FACTOR TYPE A, EGF AND PENTRAXIN DOMAIN-CONTAINING PROTEIN 1-LIKE"/>
    <property type="match status" value="1"/>
</dbReference>
<dbReference type="AlphaFoldDB" id="A0A8J2SR71"/>
<evidence type="ECO:0000313" key="4">
    <source>
        <dbReference type="EMBL" id="CAH0378312.1"/>
    </source>
</evidence>
<organism evidence="4 5">
    <name type="scientific">Pelagomonas calceolata</name>
    <dbReference type="NCBI Taxonomy" id="35677"/>
    <lineage>
        <taxon>Eukaryota</taxon>
        <taxon>Sar</taxon>
        <taxon>Stramenopiles</taxon>
        <taxon>Ochrophyta</taxon>
        <taxon>Pelagophyceae</taxon>
        <taxon>Pelagomonadales</taxon>
        <taxon>Pelagomonadaceae</taxon>
        <taxon>Pelagomonas</taxon>
    </lineage>
</organism>
<evidence type="ECO:0000259" key="3">
    <source>
        <dbReference type="Pfam" id="PF07699"/>
    </source>
</evidence>
<dbReference type="InterPro" id="IPR009030">
    <property type="entry name" value="Growth_fac_rcpt_cys_sf"/>
</dbReference>